<feature type="compositionally biased region" description="Polar residues" evidence="1">
    <location>
        <begin position="1"/>
        <end position="10"/>
    </location>
</feature>
<dbReference type="AlphaFoldDB" id="A0A6L2K5M7"/>
<feature type="compositionally biased region" description="Acidic residues" evidence="1">
    <location>
        <begin position="201"/>
        <end position="210"/>
    </location>
</feature>
<protein>
    <submittedName>
        <fullName evidence="2">Uncharacterized protein</fullName>
    </submittedName>
</protein>
<feature type="compositionally biased region" description="Acidic residues" evidence="1">
    <location>
        <begin position="167"/>
        <end position="193"/>
    </location>
</feature>
<dbReference type="EMBL" id="BKCJ010001700">
    <property type="protein sequence ID" value="GEU43365.1"/>
    <property type="molecule type" value="Genomic_DNA"/>
</dbReference>
<name>A0A6L2K5M7_TANCI</name>
<gene>
    <name evidence="2" type="ORF">Tci_015343</name>
</gene>
<feature type="region of interest" description="Disordered" evidence="1">
    <location>
        <begin position="1"/>
        <end position="26"/>
    </location>
</feature>
<evidence type="ECO:0000313" key="2">
    <source>
        <dbReference type="EMBL" id="GEU43365.1"/>
    </source>
</evidence>
<evidence type="ECO:0000256" key="1">
    <source>
        <dbReference type="SAM" id="MobiDB-lite"/>
    </source>
</evidence>
<feature type="compositionally biased region" description="Acidic residues" evidence="1">
    <location>
        <begin position="147"/>
        <end position="160"/>
    </location>
</feature>
<sequence length="365" mass="41404">MFIKYSTSQIPPKKSRGKGLEGKKTTYTTEETIDIFEESDPEPARKELLAEECCRRGSSKRVKEDVFNPSQKLKGIQTLTPKEQIATEMMKALKESKKTNRRQPGTGGSSEGTGVSPGVPNESTVVPATSNEGTDTKPGVPNKEKVDTDEEEEKKDDDDDKSINLEQTDDEETNDEFMYAEEHVQDDDEETNDESVKGDEYVNDDEDEEMTNAKVEEFENGDEEITDVAKRHTADLIQKYSVKPAPKPIKIQKPSIDLEPESEKSSLEIHKIKKEQFEKKKMLKYTIKSTDKATLKEYDLKNALYQTMNENKTFNRNSVNHALYHALMEALIEDNNVMDKGVVDMIKNHKRQHDDDDEDPSAGPN</sequence>
<organism evidence="2">
    <name type="scientific">Tanacetum cinerariifolium</name>
    <name type="common">Dalmatian daisy</name>
    <name type="synonym">Chrysanthemum cinerariifolium</name>
    <dbReference type="NCBI Taxonomy" id="118510"/>
    <lineage>
        <taxon>Eukaryota</taxon>
        <taxon>Viridiplantae</taxon>
        <taxon>Streptophyta</taxon>
        <taxon>Embryophyta</taxon>
        <taxon>Tracheophyta</taxon>
        <taxon>Spermatophyta</taxon>
        <taxon>Magnoliopsida</taxon>
        <taxon>eudicotyledons</taxon>
        <taxon>Gunneridae</taxon>
        <taxon>Pentapetalae</taxon>
        <taxon>asterids</taxon>
        <taxon>campanulids</taxon>
        <taxon>Asterales</taxon>
        <taxon>Asteraceae</taxon>
        <taxon>Asteroideae</taxon>
        <taxon>Anthemideae</taxon>
        <taxon>Anthemidinae</taxon>
        <taxon>Tanacetum</taxon>
    </lineage>
</organism>
<feature type="region of interest" description="Disordered" evidence="1">
    <location>
        <begin position="88"/>
        <end position="223"/>
    </location>
</feature>
<accession>A0A6L2K5M7</accession>
<feature type="compositionally biased region" description="Polar residues" evidence="1">
    <location>
        <begin position="121"/>
        <end position="133"/>
    </location>
</feature>
<reference evidence="2" key="1">
    <citation type="journal article" date="2019" name="Sci. Rep.">
        <title>Draft genome of Tanacetum cinerariifolium, the natural source of mosquito coil.</title>
        <authorList>
            <person name="Yamashiro T."/>
            <person name="Shiraishi A."/>
            <person name="Satake H."/>
            <person name="Nakayama K."/>
        </authorList>
    </citation>
    <scope>NUCLEOTIDE SEQUENCE</scope>
</reference>
<comment type="caution">
    <text evidence="2">The sequence shown here is derived from an EMBL/GenBank/DDBJ whole genome shotgun (WGS) entry which is preliminary data.</text>
</comment>
<proteinExistence type="predicted"/>